<organism evidence="2 3">
    <name type="scientific">Orchesella dallaii</name>
    <dbReference type="NCBI Taxonomy" id="48710"/>
    <lineage>
        <taxon>Eukaryota</taxon>
        <taxon>Metazoa</taxon>
        <taxon>Ecdysozoa</taxon>
        <taxon>Arthropoda</taxon>
        <taxon>Hexapoda</taxon>
        <taxon>Collembola</taxon>
        <taxon>Entomobryomorpha</taxon>
        <taxon>Entomobryoidea</taxon>
        <taxon>Orchesellidae</taxon>
        <taxon>Orchesellinae</taxon>
        <taxon>Orchesella</taxon>
    </lineage>
</organism>
<protein>
    <submittedName>
        <fullName evidence="2">Uncharacterized protein</fullName>
    </submittedName>
</protein>
<feature type="chain" id="PRO_5045863605" evidence="1">
    <location>
        <begin position="19"/>
        <end position="157"/>
    </location>
</feature>
<comment type="caution">
    <text evidence="2">The sequence shown here is derived from an EMBL/GenBank/DDBJ whole genome shotgun (WGS) entry which is preliminary data.</text>
</comment>
<evidence type="ECO:0000256" key="1">
    <source>
        <dbReference type="SAM" id="SignalP"/>
    </source>
</evidence>
<dbReference type="Proteomes" id="UP001642540">
    <property type="component" value="Unassembled WGS sequence"/>
</dbReference>
<evidence type="ECO:0000313" key="3">
    <source>
        <dbReference type="Proteomes" id="UP001642540"/>
    </source>
</evidence>
<proteinExistence type="predicted"/>
<keyword evidence="1" id="KW-0732">Signal</keyword>
<dbReference type="EMBL" id="CAXLJM020000196">
    <property type="protein sequence ID" value="CAL8149181.1"/>
    <property type="molecule type" value="Genomic_DNA"/>
</dbReference>
<gene>
    <name evidence="2" type="ORF">ODALV1_LOCUS31656</name>
</gene>
<reference evidence="2 3" key="1">
    <citation type="submission" date="2024-08" db="EMBL/GenBank/DDBJ databases">
        <authorList>
            <person name="Cucini C."/>
            <person name="Frati F."/>
        </authorList>
    </citation>
    <scope>NUCLEOTIDE SEQUENCE [LARGE SCALE GENOMIC DNA]</scope>
</reference>
<name>A0ABP1SAC2_9HEXA</name>
<feature type="signal peptide" evidence="1">
    <location>
        <begin position="1"/>
        <end position="18"/>
    </location>
</feature>
<keyword evidence="3" id="KW-1185">Reference proteome</keyword>
<sequence length="157" mass="17321">MKSVSVALLALLVSGAWTQQPLPTNHSDLTLPTWQQIKSQSIVHYAAMLKPVELDHTQLDEGTRRRRASGNGYGGYADGTDYFGYAAITVVVAEAETSESESDFGLSNLKRVRVESKLNFRGDHGVQVSMLDLLRRRRGYGGYEDETDQQGDAAIFP</sequence>
<accession>A0ABP1SAC2</accession>
<evidence type="ECO:0000313" key="2">
    <source>
        <dbReference type="EMBL" id="CAL8149181.1"/>
    </source>
</evidence>